<dbReference type="EMBL" id="UINC01002084">
    <property type="protein sequence ID" value="SUZ92722.1"/>
    <property type="molecule type" value="Genomic_DNA"/>
</dbReference>
<keyword evidence="4" id="KW-0342">GTP-binding</keyword>
<dbReference type="NCBIfam" id="TIGR00450">
    <property type="entry name" value="mnmE_trmE_thdF"/>
    <property type="match status" value="1"/>
</dbReference>
<dbReference type="Gene3D" id="1.20.120.430">
    <property type="entry name" value="tRNA modification GTPase MnmE domain 2"/>
    <property type="match status" value="1"/>
</dbReference>
<dbReference type="InterPro" id="IPR027417">
    <property type="entry name" value="P-loop_NTPase"/>
</dbReference>
<comment type="similarity">
    <text evidence="1">Belongs to the TRAFAC class TrmE-Era-EngA-EngB-Septin-like GTPase superfamily. TrmE GTPase family.</text>
</comment>
<dbReference type="InterPro" id="IPR025867">
    <property type="entry name" value="MnmE_helical"/>
</dbReference>
<dbReference type="InterPro" id="IPR031168">
    <property type="entry name" value="G_TrmE"/>
</dbReference>
<evidence type="ECO:0000313" key="6">
    <source>
        <dbReference type="EMBL" id="SUZ92722.1"/>
    </source>
</evidence>
<dbReference type="InterPro" id="IPR027266">
    <property type="entry name" value="TrmE/GcvT-like"/>
</dbReference>
<dbReference type="Gene3D" id="3.30.1360.120">
    <property type="entry name" value="Probable tRNA modification gtpase trme, domain 1"/>
    <property type="match status" value="1"/>
</dbReference>
<name>A0A381RLK8_9ZZZZ</name>
<dbReference type="CDD" id="cd04164">
    <property type="entry name" value="trmE"/>
    <property type="match status" value="1"/>
</dbReference>
<keyword evidence="2" id="KW-0819">tRNA processing</keyword>
<dbReference type="InterPro" id="IPR004520">
    <property type="entry name" value="GTPase_MnmE"/>
</dbReference>
<feature type="domain" description="TrmE-type G" evidence="5">
    <location>
        <begin position="183"/>
        <end position="323"/>
    </location>
</feature>
<dbReference type="GO" id="GO:0003924">
    <property type="term" value="F:GTPase activity"/>
    <property type="evidence" value="ECO:0007669"/>
    <property type="project" value="InterPro"/>
</dbReference>
<sequence length="400" mass="43851">MLQKKEKNFKHNTPFLSPLLDEDLSVFDEALINIFFGPSSYTGEDLAEISSHGNPIIIEKIISLSCLYGCRVAEPGEFTKRAYLNNKMDMSQAEAVSSLIASKSLAGTKLSYKNLGGELADQILSIKNNIISTIGEFEFNLDISEEDLQPNLIKNSIKKIHALEKRLGLSLEGFKKTNLLTVGASVVIAGPTNAGKSTLFNHLLDKERAITSSVPGTTRDVLQDTINLSGVPVVLKDTAGIRKTKNTVEKIGVDKAFKQISSADVVIFLGKKPKKSILDERFIYVLNKIDLKKKFSGDYDIKISALKGKNIKELTKMVLSLLSARGKDSNIILTSKRQVENIGGARDFLKKSVAGLERGKSLELVVEDLNSSLSFLDNITKKTTKDDILSSIFSSFCVGK</sequence>
<dbReference type="InterPro" id="IPR006073">
    <property type="entry name" value="GTP-bd"/>
</dbReference>
<dbReference type="Pfam" id="PF10396">
    <property type="entry name" value="TrmE_N"/>
    <property type="match status" value="1"/>
</dbReference>
<evidence type="ECO:0000259" key="5">
    <source>
        <dbReference type="PROSITE" id="PS51709"/>
    </source>
</evidence>
<dbReference type="InterPro" id="IPR005225">
    <property type="entry name" value="Small_GTP-bd"/>
</dbReference>
<protein>
    <recommendedName>
        <fullName evidence="5">TrmE-type G domain-containing protein</fullName>
    </recommendedName>
</protein>
<dbReference type="GO" id="GO:0005829">
    <property type="term" value="C:cytosol"/>
    <property type="evidence" value="ECO:0007669"/>
    <property type="project" value="TreeGrafter"/>
</dbReference>
<dbReference type="Pfam" id="PF12631">
    <property type="entry name" value="MnmE_helical"/>
    <property type="match status" value="1"/>
</dbReference>
<evidence type="ECO:0000256" key="4">
    <source>
        <dbReference type="ARBA" id="ARBA00023134"/>
    </source>
</evidence>
<proteinExistence type="inferred from homology"/>
<dbReference type="SUPFAM" id="SSF52540">
    <property type="entry name" value="P-loop containing nucleoside triphosphate hydrolases"/>
    <property type="match status" value="1"/>
</dbReference>
<dbReference type="GO" id="GO:0002098">
    <property type="term" value="P:tRNA wobble uridine modification"/>
    <property type="evidence" value="ECO:0007669"/>
    <property type="project" value="TreeGrafter"/>
</dbReference>
<organism evidence="6">
    <name type="scientific">marine metagenome</name>
    <dbReference type="NCBI Taxonomy" id="408172"/>
    <lineage>
        <taxon>unclassified sequences</taxon>
        <taxon>metagenomes</taxon>
        <taxon>ecological metagenomes</taxon>
    </lineage>
</organism>
<dbReference type="GO" id="GO:0005525">
    <property type="term" value="F:GTP binding"/>
    <property type="evidence" value="ECO:0007669"/>
    <property type="project" value="UniProtKB-KW"/>
</dbReference>
<dbReference type="HAMAP" id="MF_00379">
    <property type="entry name" value="GTPase_MnmE"/>
    <property type="match status" value="1"/>
</dbReference>
<evidence type="ECO:0000256" key="3">
    <source>
        <dbReference type="ARBA" id="ARBA00022741"/>
    </source>
</evidence>
<evidence type="ECO:0000256" key="2">
    <source>
        <dbReference type="ARBA" id="ARBA00022694"/>
    </source>
</evidence>
<dbReference type="GO" id="GO:0030488">
    <property type="term" value="P:tRNA methylation"/>
    <property type="evidence" value="ECO:0007669"/>
    <property type="project" value="TreeGrafter"/>
</dbReference>
<evidence type="ECO:0000256" key="1">
    <source>
        <dbReference type="ARBA" id="ARBA00011043"/>
    </source>
</evidence>
<dbReference type="AlphaFoldDB" id="A0A381RLK8"/>
<dbReference type="InterPro" id="IPR027368">
    <property type="entry name" value="MnmE_dom2"/>
</dbReference>
<dbReference type="PANTHER" id="PTHR42714:SF2">
    <property type="entry name" value="TRNA MODIFICATION GTPASE GTPBP3, MITOCHONDRIAL"/>
    <property type="match status" value="1"/>
</dbReference>
<dbReference type="NCBIfam" id="TIGR00231">
    <property type="entry name" value="small_GTP"/>
    <property type="match status" value="1"/>
</dbReference>
<dbReference type="Pfam" id="PF01926">
    <property type="entry name" value="MMR_HSR1"/>
    <property type="match status" value="1"/>
</dbReference>
<dbReference type="Gene3D" id="3.40.50.300">
    <property type="entry name" value="P-loop containing nucleotide triphosphate hydrolases"/>
    <property type="match status" value="1"/>
</dbReference>
<reference evidence="6" key="1">
    <citation type="submission" date="2018-05" db="EMBL/GenBank/DDBJ databases">
        <authorList>
            <person name="Lanie J.A."/>
            <person name="Ng W.-L."/>
            <person name="Kazmierczak K.M."/>
            <person name="Andrzejewski T.M."/>
            <person name="Davidsen T.M."/>
            <person name="Wayne K.J."/>
            <person name="Tettelin H."/>
            <person name="Glass J.I."/>
            <person name="Rusch D."/>
            <person name="Podicherti R."/>
            <person name="Tsui H.-C.T."/>
            <person name="Winkler M.E."/>
        </authorList>
    </citation>
    <scope>NUCLEOTIDE SEQUENCE</scope>
</reference>
<dbReference type="CDD" id="cd14858">
    <property type="entry name" value="TrmE_N"/>
    <property type="match status" value="1"/>
</dbReference>
<dbReference type="PROSITE" id="PS51709">
    <property type="entry name" value="G_TRME"/>
    <property type="match status" value="1"/>
</dbReference>
<dbReference type="InterPro" id="IPR018948">
    <property type="entry name" value="GTP-bd_TrmE_N"/>
</dbReference>
<dbReference type="PANTHER" id="PTHR42714">
    <property type="entry name" value="TRNA MODIFICATION GTPASE GTPBP3"/>
    <property type="match status" value="1"/>
</dbReference>
<keyword evidence="3" id="KW-0547">Nucleotide-binding</keyword>
<gene>
    <name evidence="6" type="ORF">METZ01_LOCUS45576</name>
</gene>
<accession>A0A381RLK8</accession>